<dbReference type="PRINTS" id="PR00599">
    <property type="entry name" value="MAPEPTIDASE"/>
</dbReference>
<evidence type="ECO:0000256" key="5">
    <source>
        <dbReference type="ARBA" id="ARBA00022801"/>
    </source>
</evidence>
<evidence type="ECO:0000259" key="8">
    <source>
        <dbReference type="Pfam" id="PF00557"/>
    </source>
</evidence>
<dbReference type="GO" id="GO:0046872">
    <property type="term" value="F:metal ion binding"/>
    <property type="evidence" value="ECO:0007669"/>
    <property type="project" value="UniProtKB-UniRule"/>
</dbReference>
<comment type="similarity">
    <text evidence="6">Belongs to the peptidase M24A family. Methionine aminopeptidase type 1 subfamily.</text>
</comment>
<dbReference type="HAMAP" id="MF_01974">
    <property type="entry name" value="MetAP_1"/>
    <property type="match status" value="1"/>
</dbReference>
<dbReference type="PANTHER" id="PTHR43330:SF27">
    <property type="entry name" value="METHIONINE AMINOPEPTIDASE"/>
    <property type="match status" value="1"/>
</dbReference>
<gene>
    <name evidence="6 9" type="primary">map</name>
    <name evidence="9" type="ORF">E6K76_11430</name>
</gene>
<feature type="binding site" evidence="6">
    <location>
        <position position="106"/>
    </location>
    <ligand>
        <name>a divalent metal cation</name>
        <dbReference type="ChEBI" id="CHEBI:60240"/>
        <label>1</label>
    </ligand>
</feature>
<evidence type="ECO:0000256" key="1">
    <source>
        <dbReference type="ARBA" id="ARBA00002521"/>
    </source>
</evidence>
<dbReference type="EMBL" id="VBOW01000070">
    <property type="protein sequence ID" value="TMQ57042.1"/>
    <property type="molecule type" value="Genomic_DNA"/>
</dbReference>
<reference evidence="9 10" key="1">
    <citation type="journal article" date="2019" name="Nat. Microbiol.">
        <title>Mediterranean grassland soil C-N compound turnover is dependent on rainfall and depth, and is mediated by genomically divergent microorganisms.</title>
        <authorList>
            <person name="Diamond S."/>
            <person name="Andeer P.F."/>
            <person name="Li Z."/>
            <person name="Crits-Christoph A."/>
            <person name="Burstein D."/>
            <person name="Anantharaman K."/>
            <person name="Lane K.R."/>
            <person name="Thomas B.C."/>
            <person name="Pan C."/>
            <person name="Northen T.R."/>
            <person name="Banfield J.F."/>
        </authorList>
    </citation>
    <scope>NUCLEOTIDE SEQUENCE [LARGE SCALE GENOMIC DNA]</scope>
    <source>
        <strain evidence="9">WS_6</strain>
    </source>
</reference>
<protein>
    <recommendedName>
        <fullName evidence="6 7">Methionine aminopeptidase</fullName>
        <shortName evidence="6">MAP</shortName>
        <shortName evidence="6">MetAP</shortName>
        <ecNumber evidence="6 7">3.4.11.18</ecNumber>
    </recommendedName>
    <alternativeName>
        <fullName evidence="6">Peptidase M</fullName>
    </alternativeName>
</protein>
<dbReference type="CDD" id="cd01086">
    <property type="entry name" value="MetAP1"/>
    <property type="match status" value="1"/>
</dbReference>
<feature type="binding site" evidence="6">
    <location>
        <position position="233"/>
    </location>
    <ligand>
        <name>a divalent metal cation</name>
        <dbReference type="ChEBI" id="CHEBI:60240"/>
        <label>2</label>
        <note>catalytic</note>
    </ligand>
</feature>
<evidence type="ECO:0000256" key="2">
    <source>
        <dbReference type="ARBA" id="ARBA00022438"/>
    </source>
</evidence>
<keyword evidence="3 6" id="KW-0645">Protease</keyword>
<dbReference type="InterPro" id="IPR002467">
    <property type="entry name" value="Pept_M24A_MAP1"/>
</dbReference>
<feature type="domain" description="Peptidase M24" evidence="8">
    <location>
        <begin position="12"/>
        <end position="238"/>
    </location>
</feature>
<dbReference type="GO" id="GO:0004239">
    <property type="term" value="F:initiator methionyl aminopeptidase activity"/>
    <property type="evidence" value="ECO:0007669"/>
    <property type="project" value="UniProtKB-UniRule"/>
</dbReference>
<evidence type="ECO:0000256" key="3">
    <source>
        <dbReference type="ARBA" id="ARBA00022670"/>
    </source>
</evidence>
<keyword evidence="5 6" id="KW-0378">Hydrolase</keyword>
<name>A0A538T0A2_UNCEI</name>
<comment type="cofactor">
    <cofactor evidence="6">
        <name>Co(2+)</name>
        <dbReference type="ChEBI" id="CHEBI:48828"/>
    </cofactor>
    <cofactor evidence="6">
        <name>Zn(2+)</name>
        <dbReference type="ChEBI" id="CHEBI:29105"/>
    </cofactor>
    <cofactor evidence="6">
        <name>Mn(2+)</name>
        <dbReference type="ChEBI" id="CHEBI:29035"/>
    </cofactor>
    <cofactor evidence="6">
        <name>Fe(2+)</name>
        <dbReference type="ChEBI" id="CHEBI:29033"/>
    </cofactor>
    <text evidence="6">Binds 2 divalent metal cations per subunit. Has a high-affinity and a low affinity metal-binding site. The true nature of the physiological cofactor is under debate. The enzyme is active with cobalt, zinc, manganese or divalent iron ions. Most likely, methionine aminopeptidases function as mononuclear Fe(2+)-metalloproteases under physiological conditions, and the catalytically relevant metal-binding site has been assigned to the histidine-containing high-affinity site.</text>
</comment>
<dbReference type="InterPro" id="IPR000994">
    <property type="entry name" value="Pept_M24"/>
</dbReference>
<feature type="binding site" evidence="6">
    <location>
        <position position="95"/>
    </location>
    <ligand>
        <name>a divalent metal cation</name>
        <dbReference type="ChEBI" id="CHEBI:60240"/>
        <label>1</label>
    </ligand>
</feature>
<comment type="subunit">
    <text evidence="6">Monomer.</text>
</comment>
<dbReference type="EC" id="3.4.11.18" evidence="6 7"/>
<keyword evidence="4 6" id="KW-0479">Metal-binding</keyword>
<comment type="catalytic activity">
    <reaction evidence="6 7">
        <text>Release of N-terminal amino acids, preferentially methionine, from peptides and arylamides.</text>
        <dbReference type="EC" id="3.4.11.18"/>
    </reaction>
</comment>
<keyword evidence="2 6" id="KW-0031">Aminopeptidase</keyword>
<dbReference type="Pfam" id="PF00557">
    <property type="entry name" value="Peptidase_M24"/>
    <property type="match status" value="1"/>
</dbReference>
<accession>A0A538T0A2</accession>
<evidence type="ECO:0000256" key="7">
    <source>
        <dbReference type="RuleBase" id="RU003653"/>
    </source>
</evidence>
<proteinExistence type="inferred from homology"/>
<evidence type="ECO:0000313" key="9">
    <source>
        <dbReference type="EMBL" id="TMQ57042.1"/>
    </source>
</evidence>
<evidence type="ECO:0000256" key="4">
    <source>
        <dbReference type="ARBA" id="ARBA00022723"/>
    </source>
</evidence>
<dbReference type="Proteomes" id="UP000316852">
    <property type="component" value="Unassembled WGS sequence"/>
</dbReference>
<dbReference type="GO" id="GO:0005829">
    <property type="term" value="C:cytosol"/>
    <property type="evidence" value="ECO:0007669"/>
    <property type="project" value="TreeGrafter"/>
</dbReference>
<dbReference type="NCBIfam" id="TIGR00500">
    <property type="entry name" value="met_pdase_I"/>
    <property type="match status" value="1"/>
</dbReference>
<feature type="binding site" evidence="6">
    <location>
        <position position="202"/>
    </location>
    <ligand>
        <name>a divalent metal cation</name>
        <dbReference type="ChEBI" id="CHEBI:60240"/>
        <label>2</label>
        <note>catalytic</note>
    </ligand>
</feature>
<sequence length="252" mass="27288">MIQIHELDEVEFIRESAQIVGRCLLMLSREIRPGVSTLDLDRRAEAFIRDSGGEPAFKGYRGFPASICASINEEVVHGIPSASRILREGDIISLDIGVKRAGFFGDAAHTYPVGQVSPTATMLLEATRRALEAGIEQARPGNRVSDISAAIEREATRHRFRVVRALVGHGIGRELHEEPQVPNYGRTGEGPKLQEGMVLAIEPMVNAGTAEVLTLPDQWTVVTADRGLSAHFEHTVAIGAAGPVILSRVEAD</sequence>
<comment type="caution">
    <text evidence="9">The sequence shown here is derived from an EMBL/GenBank/DDBJ whole genome shotgun (WGS) entry which is preliminary data.</text>
</comment>
<feature type="binding site" evidence="6">
    <location>
        <position position="106"/>
    </location>
    <ligand>
        <name>a divalent metal cation</name>
        <dbReference type="ChEBI" id="CHEBI:60240"/>
        <label>2</label>
        <note>catalytic</note>
    </ligand>
</feature>
<feature type="binding site" evidence="6">
    <location>
        <position position="176"/>
    </location>
    <ligand>
        <name>substrate</name>
    </ligand>
</feature>
<feature type="binding site" evidence="6">
    <location>
        <position position="233"/>
    </location>
    <ligand>
        <name>a divalent metal cation</name>
        <dbReference type="ChEBI" id="CHEBI:60240"/>
        <label>1</label>
    </ligand>
</feature>
<dbReference type="GO" id="GO:0070006">
    <property type="term" value="F:metalloaminopeptidase activity"/>
    <property type="evidence" value="ECO:0007669"/>
    <property type="project" value="UniProtKB-UniRule"/>
</dbReference>
<dbReference type="Gene3D" id="3.90.230.10">
    <property type="entry name" value="Creatinase/methionine aminopeptidase superfamily"/>
    <property type="match status" value="1"/>
</dbReference>
<organism evidence="9 10">
    <name type="scientific">Eiseniibacteriota bacterium</name>
    <dbReference type="NCBI Taxonomy" id="2212470"/>
    <lineage>
        <taxon>Bacteria</taxon>
        <taxon>Candidatus Eiseniibacteriota</taxon>
    </lineage>
</organism>
<evidence type="ECO:0000313" key="10">
    <source>
        <dbReference type="Proteomes" id="UP000316852"/>
    </source>
</evidence>
<feature type="binding site" evidence="6">
    <location>
        <position position="77"/>
    </location>
    <ligand>
        <name>substrate</name>
    </ligand>
</feature>
<dbReference type="PANTHER" id="PTHR43330">
    <property type="entry name" value="METHIONINE AMINOPEPTIDASE"/>
    <property type="match status" value="1"/>
</dbReference>
<evidence type="ECO:0000256" key="6">
    <source>
        <dbReference type="HAMAP-Rule" id="MF_01974"/>
    </source>
</evidence>
<feature type="binding site" evidence="6">
    <location>
        <position position="169"/>
    </location>
    <ligand>
        <name>a divalent metal cation</name>
        <dbReference type="ChEBI" id="CHEBI:60240"/>
        <label>2</label>
        <note>catalytic</note>
    </ligand>
</feature>
<dbReference type="SUPFAM" id="SSF55920">
    <property type="entry name" value="Creatinase/aminopeptidase"/>
    <property type="match status" value="1"/>
</dbReference>
<dbReference type="InterPro" id="IPR036005">
    <property type="entry name" value="Creatinase/aminopeptidase-like"/>
</dbReference>
<comment type="function">
    <text evidence="1 6">Removes the N-terminal methionine from nascent proteins. The N-terminal methionine is often cleaved when the second residue in the primary sequence is small and uncharged (Met-Ala-, Cys, Gly, Pro, Ser, Thr, or Val). Requires deformylation of the N(alpha)-formylated initiator methionine before it can be hydrolyzed.</text>
</comment>
<dbReference type="InterPro" id="IPR001714">
    <property type="entry name" value="Pept_M24_MAP"/>
</dbReference>
<dbReference type="GO" id="GO:0006508">
    <property type="term" value="P:proteolysis"/>
    <property type="evidence" value="ECO:0007669"/>
    <property type="project" value="UniProtKB-KW"/>
</dbReference>
<dbReference type="AlphaFoldDB" id="A0A538T0A2"/>